<feature type="binding site" evidence="11">
    <location>
        <begin position="196"/>
        <end position="203"/>
    </location>
    <ligand>
        <name>ATP</name>
        <dbReference type="ChEBI" id="CHEBI:30616"/>
    </ligand>
</feature>
<dbReference type="GO" id="GO:0000724">
    <property type="term" value="P:double-strand break repair via homologous recombination"/>
    <property type="evidence" value="ECO:0007669"/>
    <property type="project" value="UniProtKB-UniRule"/>
</dbReference>
<keyword evidence="9 11" id="KW-0234">DNA repair</keyword>
<accession>A0A1A7NPR4</accession>
<keyword evidence="2 11" id="KW-0547">Nucleotide-binding</keyword>
<keyword evidence="4 11" id="KW-0378">Hydrolase</keyword>
<keyword evidence="7 11" id="KW-0067">ATP-binding</keyword>
<keyword evidence="3 11" id="KW-0227">DNA damage</keyword>
<dbReference type="Pfam" id="PF13538">
    <property type="entry name" value="UvrD_C_2"/>
    <property type="match status" value="1"/>
</dbReference>
<dbReference type="RefSeq" id="WP_065239529.1">
    <property type="nucleotide sequence ID" value="NZ_JTJM01000033.1"/>
</dbReference>
<dbReference type="InterPro" id="IPR027417">
    <property type="entry name" value="P-loop_NTPase"/>
</dbReference>
<feature type="domain" description="RecBCD enzyme subunit RecD N-terminal" evidence="13">
    <location>
        <begin position="11"/>
        <end position="122"/>
    </location>
</feature>
<evidence type="ECO:0000256" key="3">
    <source>
        <dbReference type="ARBA" id="ARBA00022763"/>
    </source>
</evidence>
<dbReference type="CDD" id="cd17933">
    <property type="entry name" value="DEXSc_RecD-like"/>
    <property type="match status" value="1"/>
</dbReference>
<dbReference type="GO" id="GO:0005524">
    <property type="term" value="F:ATP binding"/>
    <property type="evidence" value="ECO:0007669"/>
    <property type="project" value="UniProtKB-UniRule"/>
</dbReference>
<comment type="catalytic activity">
    <reaction evidence="11">
        <text>ATP + H2O = ADP + phosphate + H(+)</text>
        <dbReference type="Rhea" id="RHEA:13065"/>
        <dbReference type="ChEBI" id="CHEBI:15377"/>
        <dbReference type="ChEBI" id="CHEBI:15378"/>
        <dbReference type="ChEBI" id="CHEBI:30616"/>
        <dbReference type="ChEBI" id="CHEBI:43474"/>
        <dbReference type="ChEBI" id="CHEBI:456216"/>
        <dbReference type="EC" id="5.6.2.3"/>
    </reaction>
</comment>
<reference evidence="14 15" key="1">
    <citation type="submission" date="2014-11" db="EMBL/GenBank/DDBJ databases">
        <title>Pan-genome of Gallibacterium spp.</title>
        <authorList>
            <person name="Kudirkiene E."/>
            <person name="Bojesen A.M."/>
        </authorList>
    </citation>
    <scope>NUCLEOTIDE SEQUENCE [LARGE SCALE GENOMIC DNA]</scope>
    <source>
        <strain evidence="14 15">F151</strain>
    </source>
</reference>
<comment type="similarity">
    <text evidence="11">Belongs to the RecD family.</text>
</comment>
<evidence type="ECO:0000256" key="10">
    <source>
        <dbReference type="ARBA" id="ARBA00023235"/>
    </source>
</evidence>
<dbReference type="InterPro" id="IPR027785">
    <property type="entry name" value="UvrD-like_helicase_C"/>
</dbReference>
<dbReference type="GO" id="GO:0008854">
    <property type="term" value="F:exodeoxyribonuclease V activity"/>
    <property type="evidence" value="ECO:0007669"/>
    <property type="project" value="InterPro"/>
</dbReference>
<dbReference type="PANTHER" id="PTHR43788:SF6">
    <property type="entry name" value="DNA HELICASE B"/>
    <property type="match status" value="1"/>
</dbReference>
<name>A0A1A7NPR4_9PAST</name>
<dbReference type="AlphaFoldDB" id="A0A1A7NPR4"/>
<dbReference type="GO" id="GO:0009338">
    <property type="term" value="C:exodeoxyribonuclease V complex"/>
    <property type="evidence" value="ECO:0007669"/>
    <property type="project" value="InterPro"/>
</dbReference>
<dbReference type="CDD" id="cd18809">
    <property type="entry name" value="SF1_C_RecD"/>
    <property type="match status" value="1"/>
</dbReference>
<dbReference type="GO" id="GO:0016887">
    <property type="term" value="F:ATP hydrolysis activity"/>
    <property type="evidence" value="ECO:0007669"/>
    <property type="project" value="RHEA"/>
</dbReference>
<evidence type="ECO:0000256" key="11">
    <source>
        <dbReference type="HAMAP-Rule" id="MF_01487"/>
    </source>
</evidence>
<evidence type="ECO:0000259" key="13">
    <source>
        <dbReference type="Pfam" id="PF21185"/>
    </source>
</evidence>
<dbReference type="GO" id="GO:0017116">
    <property type="term" value="F:single-stranded DNA helicase activity"/>
    <property type="evidence" value="ECO:0007669"/>
    <property type="project" value="TreeGrafter"/>
</dbReference>
<evidence type="ECO:0000256" key="6">
    <source>
        <dbReference type="ARBA" id="ARBA00022839"/>
    </source>
</evidence>
<comment type="subunit">
    <text evidence="11">Heterotrimer of RecB, RecC and RecD. All subunits contribute to DNA-binding.</text>
</comment>
<organism evidence="14 15">
    <name type="scientific">Gallibacterium genomosp. 3</name>
    <dbReference type="NCBI Taxonomy" id="505345"/>
    <lineage>
        <taxon>Bacteria</taxon>
        <taxon>Pseudomonadati</taxon>
        <taxon>Pseudomonadota</taxon>
        <taxon>Gammaproteobacteria</taxon>
        <taxon>Pasteurellales</taxon>
        <taxon>Pasteurellaceae</taxon>
        <taxon>Gallibacterium</taxon>
    </lineage>
</organism>
<comment type="miscellaneous">
    <text evidence="11">In the RecBCD complex, RecB has a slow 3'-5' helicase, an exonuclease activity and loads RecA onto ssDNA, RecD has a fast 5'-3' helicase activity, while RecC stimulates the ATPase and processivity of the RecB helicase and contributes to recognition of the Chi site.</text>
</comment>
<evidence type="ECO:0000256" key="4">
    <source>
        <dbReference type="ARBA" id="ARBA00022801"/>
    </source>
</evidence>
<comment type="caution">
    <text evidence="14">The sequence shown here is derived from an EMBL/GenBank/DDBJ whole genome shotgun (WGS) entry which is preliminary data.</text>
</comment>
<evidence type="ECO:0000259" key="12">
    <source>
        <dbReference type="Pfam" id="PF13538"/>
    </source>
</evidence>
<keyword evidence="1 11" id="KW-0540">Nuclease</keyword>
<feature type="domain" description="UvrD-like helicase C-terminal" evidence="12">
    <location>
        <begin position="568"/>
        <end position="612"/>
    </location>
</feature>
<dbReference type="EC" id="5.6.2.3" evidence="11"/>
<dbReference type="InterPro" id="IPR050534">
    <property type="entry name" value="Coronavir_polyprotein_1ab"/>
</dbReference>
<dbReference type="Gene3D" id="1.10.10.1020">
    <property type="entry name" value="RecBCD complex, subunit RecD, N-terminal domain"/>
    <property type="match status" value="1"/>
</dbReference>
<dbReference type="InterPro" id="IPR041851">
    <property type="entry name" value="RecD_N_sf"/>
</dbReference>
<dbReference type="HAMAP" id="MF_01487">
    <property type="entry name" value="RecD"/>
    <property type="match status" value="1"/>
</dbReference>
<dbReference type="PATRIC" id="fig|505345.7.peg.1461"/>
<sequence>MLTLLQQLRDQAVIENIDYYFAKLIAQQGQHLSKQTNDLACFLAAQLSFLHQKGHSCLWLDERLLTNPFELQAAPEFSAIMQELHHLLPETVAQWPTLLRQHPAFSLFSITAENVAPIVLRQFNSHFALYLHRIWQDEYYIAQRLSQIKTFSYTPALLQEIKTILATLFAENQSAPDWQKIAVATAFSRSITFISGGPGTGKTTTVAKLLLGLQWLQQLQGLPPLSIRLAAPTGKAATRLTESLHQAVKQIALPVTLTANLPQEAATIHRLLGMRPNTQPTYHQQRPLNIDVLVIDEASMINLSLMATLLRGVHPATRLIFLGDKDQLASVEAGSIMAELGQFLQFDYSPQQSGYLAQVCVEQLPQAVQNNFIRDSLCHLQHSYRFKADTGIGQLARLVNQRQAEQSWQLFSHYPDIQALPLTTDCPPNMANTANQEIIRFAVNLYQDYFNFVRQQTTWHLAEIETAFTLFKRCRLLSALRTGLFGVEQLNQQIADALRQQKQIDFRLSHEWYLGKPVIVLQNDHNIRLFNGDIGLVLPDSSGNLKVWFETEQGFRDVLSSRVPSVEPAYVMTVHKSQGSEFEHTVLVLPQEYNSLLSKELIYTAITRAKRYFSVFCNENIWLMAVRNQTIRNSGLAEQIKQYFHQEE</sequence>
<dbReference type="InterPro" id="IPR049550">
    <property type="entry name" value="RecD_N"/>
</dbReference>
<dbReference type="Pfam" id="PF21185">
    <property type="entry name" value="RecD_N"/>
    <property type="match status" value="1"/>
</dbReference>
<comment type="function">
    <text evidence="11">A helicase/nuclease that prepares dsDNA breaks (DSB) for recombinational DNA repair. Binds to DSBs and unwinds DNA via a highly rapid and processive ATP-dependent bidirectional helicase activity. Unwinds dsDNA until it encounters a Chi (crossover hotspot instigator) sequence from the 3' direction. Cuts ssDNA a few nucleotides 3' to the Chi site. The properties and activities of the enzyme are changed at Chi. The Chi-altered holoenzyme produces a long 3'-ssDNA overhang and facilitates RecA-binding to the ssDNA for homologous DNA recombination and repair. Holoenzyme degrades any linearized DNA that is unable to undergo homologous recombination. In the holoenzyme this subunit has ssDNA-dependent ATPase and 5'-3' helicase activity. When added to pre-assembled RecBC greatly stimulates nuclease activity and augments holoenzyme processivity. Negatively regulates the RecA-loading ability of RecBCD.</text>
</comment>
<dbReference type="Gene3D" id="3.40.50.300">
    <property type="entry name" value="P-loop containing nucleotide triphosphate hydrolases"/>
    <property type="match status" value="3"/>
</dbReference>
<gene>
    <name evidence="11" type="primary">recD</name>
    <name evidence="14" type="ORF">QV01_07405</name>
</gene>
<dbReference type="InterPro" id="IPR006344">
    <property type="entry name" value="RecD"/>
</dbReference>
<proteinExistence type="inferred from homology"/>
<dbReference type="Proteomes" id="UP000243558">
    <property type="component" value="Unassembled WGS sequence"/>
</dbReference>
<dbReference type="GO" id="GO:0043139">
    <property type="term" value="F:5'-3' DNA helicase activity"/>
    <property type="evidence" value="ECO:0007669"/>
    <property type="project" value="UniProtKB-UniRule"/>
</dbReference>
<evidence type="ECO:0000256" key="1">
    <source>
        <dbReference type="ARBA" id="ARBA00022722"/>
    </source>
</evidence>
<dbReference type="GO" id="GO:0003677">
    <property type="term" value="F:DNA binding"/>
    <property type="evidence" value="ECO:0007669"/>
    <property type="project" value="UniProtKB-UniRule"/>
</dbReference>
<keyword evidence="5 11" id="KW-0347">Helicase</keyword>
<evidence type="ECO:0000256" key="5">
    <source>
        <dbReference type="ARBA" id="ARBA00022806"/>
    </source>
</evidence>
<dbReference type="Pfam" id="PF13245">
    <property type="entry name" value="AAA_19"/>
    <property type="match status" value="1"/>
</dbReference>
<keyword evidence="15" id="KW-1185">Reference proteome</keyword>
<evidence type="ECO:0000256" key="9">
    <source>
        <dbReference type="ARBA" id="ARBA00023204"/>
    </source>
</evidence>
<keyword evidence="10 11" id="KW-0413">Isomerase</keyword>
<dbReference type="PANTHER" id="PTHR43788">
    <property type="entry name" value="DNA2/NAM7 HELICASE FAMILY MEMBER"/>
    <property type="match status" value="1"/>
</dbReference>
<dbReference type="OrthoDB" id="9803432at2"/>
<evidence type="ECO:0000256" key="2">
    <source>
        <dbReference type="ARBA" id="ARBA00022741"/>
    </source>
</evidence>
<evidence type="ECO:0000313" key="15">
    <source>
        <dbReference type="Proteomes" id="UP000243558"/>
    </source>
</evidence>
<keyword evidence="6 11" id="KW-0269">Exonuclease</keyword>
<dbReference type="NCBIfam" id="TIGR01447">
    <property type="entry name" value="recD"/>
    <property type="match status" value="1"/>
</dbReference>
<evidence type="ECO:0000256" key="7">
    <source>
        <dbReference type="ARBA" id="ARBA00022840"/>
    </source>
</evidence>
<protein>
    <recommendedName>
        <fullName evidence="11">RecBCD enzyme subunit RecD</fullName>
        <ecNumber evidence="11">5.6.2.3</ecNumber>
    </recommendedName>
    <alternativeName>
        <fullName evidence="11">DNA 5'-3' helicase subunit RecD</fullName>
    </alternativeName>
    <alternativeName>
        <fullName evidence="11">Exonuclease V subunit RecD</fullName>
        <shortName evidence="11">ExoV subunit RecD</shortName>
    </alternativeName>
    <alternativeName>
        <fullName evidence="11">Helicase/nuclease RecBCD subunit RecD</fullName>
    </alternativeName>
</protein>
<evidence type="ECO:0000256" key="8">
    <source>
        <dbReference type="ARBA" id="ARBA00023125"/>
    </source>
</evidence>
<dbReference type="EMBL" id="JTJM01000033">
    <property type="protein sequence ID" value="OBW91516.1"/>
    <property type="molecule type" value="Genomic_DNA"/>
</dbReference>
<evidence type="ECO:0000313" key="14">
    <source>
        <dbReference type="EMBL" id="OBW91516.1"/>
    </source>
</evidence>
<dbReference type="SUPFAM" id="SSF52540">
    <property type="entry name" value="P-loop containing nucleoside triphosphate hydrolases"/>
    <property type="match status" value="2"/>
</dbReference>
<keyword evidence="8 11" id="KW-0238">DNA-binding</keyword>